<evidence type="ECO:0000313" key="2">
    <source>
        <dbReference type="EMBL" id="SFC23997.1"/>
    </source>
</evidence>
<reference evidence="2 3" key="1">
    <citation type="submission" date="2016-10" db="EMBL/GenBank/DDBJ databases">
        <authorList>
            <person name="de Groot N.N."/>
        </authorList>
    </citation>
    <scope>NUCLEOTIDE SEQUENCE [LARGE SCALE GENOMIC DNA]</scope>
    <source>
        <strain evidence="2 3">CGMCC 4.5739</strain>
    </source>
</reference>
<gene>
    <name evidence="2" type="ORF">SAMN05421773_102409</name>
</gene>
<dbReference type="OrthoDB" id="4308519at2"/>
<keyword evidence="3" id="KW-1185">Reference proteome</keyword>
<evidence type="ECO:0000313" key="3">
    <source>
        <dbReference type="Proteomes" id="UP000199207"/>
    </source>
</evidence>
<dbReference type="STRING" id="910347.SAMN05421773_102409"/>
<protein>
    <submittedName>
        <fullName evidence="2">Uncharacterized protein</fullName>
    </submittedName>
</protein>
<feature type="signal peptide" evidence="1">
    <location>
        <begin position="1"/>
        <end position="22"/>
    </location>
</feature>
<name>A0A1I1HIX6_9ACTN</name>
<organism evidence="2 3">
    <name type="scientific">Streptomyces aidingensis</name>
    <dbReference type="NCBI Taxonomy" id="910347"/>
    <lineage>
        <taxon>Bacteria</taxon>
        <taxon>Bacillati</taxon>
        <taxon>Actinomycetota</taxon>
        <taxon>Actinomycetes</taxon>
        <taxon>Kitasatosporales</taxon>
        <taxon>Streptomycetaceae</taxon>
        <taxon>Streptomyces</taxon>
    </lineage>
</organism>
<dbReference type="AlphaFoldDB" id="A0A1I1HIX6"/>
<feature type="chain" id="PRO_5011669734" evidence="1">
    <location>
        <begin position="23"/>
        <end position="68"/>
    </location>
</feature>
<keyword evidence="1" id="KW-0732">Signal</keyword>
<dbReference type="EMBL" id="FOLM01000002">
    <property type="protein sequence ID" value="SFC23997.1"/>
    <property type="molecule type" value="Genomic_DNA"/>
</dbReference>
<proteinExistence type="predicted"/>
<accession>A0A1I1HIX6</accession>
<sequence>MTAGLGLAVAAGALVTAPAARADETHHNSHNGPQWSLISTGQIDDPLEDVLEHATVLGRTVMIESEGV</sequence>
<dbReference type="Proteomes" id="UP000199207">
    <property type="component" value="Unassembled WGS sequence"/>
</dbReference>
<evidence type="ECO:0000256" key="1">
    <source>
        <dbReference type="SAM" id="SignalP"/>
    </source>
</evidence>